<dbReference type="OrthoDB" id="9992135at2"/>
<dbReference type="GO" id="GO:0003676">
    <property type="term" value="F:nucleic acid binding"/>
    <property type="evidence" value="ECO:0007669"/>
    <property type="project" value="InterPro"/>
</dbReference>
<name>A0A3E2VDC4_CLOIN</name>
<evidence type="ECO:0008006" key="3">
    <source>
        <dbReference type="Google" id="ProtNLM"/>
    </source>
</evidence>
<dbReference type="InterPro" id="IPR036397">
    <property type="entry name" value="RNaseH_sf"/>
</dbReference>
<evidence type="ECO:0000313" key="1">
    <source>
        <dbReference type="EMBL" id="RGC08444.1"/>
    </source>
</evidence>
<reference evidence="1 2" key="1">
    <citation type="submission" date="2018-08" db="EMBL/GenBank/DDBJ databases">
        <title>A genome reference for cultivated species of the human gut microbiota.</title>
        <authorList>
            <person name="Zou Y."/>
            <person name="Xue W."/>
            <person name="Luo G."/>
        </authorList>
    </citation>
    <scope>NUCLEOTIDE SEQUENCE [LARGE SCALE GENOMIC DNA]</scope>
    <source>
        <strain evidence="1 2">OF01-2LB</strain>
    </source>
</reference>
<dbReference type="RefSeq" id="WP_117445021.1">
    <property type="nucleotide sequence ID" value="NZ_QVEV01000077.1"/>
</dbReference>
<proteinExistence type="predicted"/>
<accession>A0A3E2VDC4</accession>
<protein>
    <recommendedName>
        <fullName evidence="3">RNase H type-1 domain-containing protein</fullName>
    </recommendedName>
</protein>
<organism evidence="1 2">
    <name type="scientific">Clostridium innocuum</name>
    <dbReference type="NCBI Taxonomy" id="1522"/>
    <lineage>
        <taxon>Bacteria</taxon>
        <taxon>Bacillati</taxon>
        <taxon>Bacillota</taxon>
        <taxon>Clostridia</taxon>
        <taxon>Eubacteriales</taxon>
        <taxon>Clostridiaceae</taxon>
        <taxon>Clostridium</taxon>
    </lineage>
</organism>
<dbReference type="AlphaFoldDB" id="A0A3E2VDC4"/>
<dbReference type="Gene3D" id="3.30.420.10">
    <property type="entry name" value="Ribonuclease H-like superfamily/Ribonuclease H"/>
    <property type="match status" value="1"/>
</dbReference>
<dbReference type="EMBL" id="QVEV01000077">
    <property type="protein sequence ID" value="RGC08444.1"/>
    <property type="molecule type" value="Genomic_DNA"/>
</dbReference>
<evidence type="ECO:0000313" key="2">
    <source>
        <dbReference type="Proteomes" id="UP000260025"/>
    </source>
</evidence>
<gene>
    <name evidence="1" type="ORF">DXA38_22075</name>
</gene>
<comment type="caution">
    <text evidence="1">The sequence shown here is derived from an EMBL/GenBank/DDBJ whole genome shotgun (WGS) entry which is preliminary data.</text>
</comment>
<dbReference type="Proteomes" id="UP000260025">
    <property type="component" value="Unassembled WGS sequence"/>
</dbReference>
<sequence>MNAVDKYYRTKQELLQEGSYAVKIFCDASLKDGVLVSAIYIDDHIRIHTKTKYLKDEKNIQKGEAYAIKMALDHIAKHFYKEAIIYTEIDSIIHTHLFSVVLGKTKIQEIPKQLRPTAKMHQKLWSQFRYVYRMNKRIVLQKIESNKNPAHAIACQKREEFLHPQVRPAWKRWIIFLCNRLIAQLSK</sequence>